<protein>
    <submittedName>
        <fullName evidence="3">HNH-2 domain containing protein</fullName>
    </submittedName>
</protein>
<dbReference type="RefSeq" id="XP_014537212.2">
    <property type="nucleotide sequence ID" value="XM_014681726.2"/>
</dbReference>
<dbReference type="EMBL" id="CP060774">
    <property type="protein sequence ID" value="QQK39613.1"/>
    <property type="molecule type" value="Genomic_DNA"/>
</dbReference>
<proteinExistence type="predicted"/>
<dbReference type="InterPro" id="IPR003615">
    <property type="entry name" value="HNH_nuc"/>
</dbReference>
<reference evidence="3 4" key="1">
    <citation type="submission" date="2020-08" db="EMBL/GenBank/DDBJ databases">
        <title>The completed genome sequence of the pathogenic ascomycete fungus Penicillium digitatum.</title>
        <authorList>
            <person name="Wang M."/>
        </authorList>
    </citation>
    <scope>NUCLEOTIDE SEQUENCE [LARGE SCALE GENOMIC DNA]</scope>
    <source>
        <strain evidence="3 4">PdW03</strain>
    </source>
</reference>
<feature type="compositionally biased region" description="Acidic residues" evidence="1">
    <location>
        <begin position="410"/>
        <end position="426"/>
    </location>
</feature>
<evidence type="ECO:0000256" key="1">
    <source>
        <dbReference type="SAM" id="MobiDB-lite"/>
    </source>
</evidence>
<accession>A0A7T6XEF5</accession>
<dbReference type="Pfam" id="PF13391">
    <property type="entry name" value="HNH_2"/>
    <property type="match status" value="1"/>
</dbReference>
<dbReference type="GeneID" id="26230359"/>
<evidence type="ECO:0000313" key="4">
    <source>
        <dbReference type="Proteomes" id="UP000595662"/>
    </source>
</evidence>
<dbReference type="VEuPathDB" id="FungiDB:PDIP_20360"/>
<name>A0A7T6XEF5_PENDI</name>
<dbReference type="KEGG" id="pdp:PDIP_20360"/>
<dbReference type="AlphaFoldDB" id="A0A7T6XEF5"/>
<evidence type="ECO:0000313" key="3">
    <source>
        <dbReference type="EMBL" id="QQK39613.1"/>
    </source>
</evidence>
<organism evidence="3 4">
    <name type="scientific">Penicillium digitatum</name>
    <name type="common">Green mold</name>
    <dbReference type="NCBI Taxonomy" id="36651"/>
    <lineage>
        <taxon>Eukaryota</taxon>
        <taxon>Fungi</taxon>
        <taxon>Dikarya</taxon>
        <taxon>Ascomycota</taxon>
        <taxon>Pezizomycotina</taxon>
        <taxon>Eurotiomycetes</taxon>
        <taxon>Eurotiomycetidae</taxon>
        <taxon>Eurotiales</taxon>
        <taxon>Aspergillaceae</taxon>
        <taxon>Penicillium</taxon>
    </lineage>
</organism>
<evidence type="ECO:0000259" key="2">
    <source>
        <dbReference type="Pfam" id="PF13391"/>
    </source>
</evidence>
<dbReference type="Proteomes" id="UP000595662">
    <property type="component" value="Chromosome 1"/>
</dbReference>
<feature type="domain" description="HNH nuclease" evidence="2">
    <location>
        <begin position="174"/>
        <end position="238"/>
    </location>
</feature>
<sequence>MDPLNPSMESLQPETEAIHILKKRKHDLTNDLQTARRLWRAHGSFDLKFWAQAVKIEKINLERSDVDRKVSLGSFDGVEETWKRTDEAKTILEQIEAQKQTKKICEERVHQLQSAPPRRSMRACFMKFFTTSTMGMAIKGTGAGARDTSQQSNFRAAMIETYKAKHPTEPWLWCPILGDYTDDDDIQASHLFPCRNGQDCLDAIFGKTRAEELFSPRNGLLLCKKLERYFDSGKFVIVPDIPNFQKNVLVSAVKGWLNCEPRQYRVKLIDPDWEKKDEKISRWQSLTFGQLDGRPLRFRSNFRPAARYLYFHYCIQILRMCWQHSSQGRSSQAAALLQLEKGNPFWGTVGRYLPRNMLLALVEEMGHEYTFVLDGAAASRPADDKLLLGLASRHVKERPSILTPGVYDPADSEEEFSWLEEDSEDE</sequence>
<feature type="region of interest" description="Disordered" evidence="1">
    <location>
        <begin position="401"/>
        <end position="426"/>
    </location>
</feature>
<gene>
    <name evidence="3" type="ORF">Pdw03_2467</name>
</gene>